<gene>
    <name evidence="1" type="ORF">MTR_0337s0020</name>
</gene>
<dbReference type="AlphaFoldDB" id="A0A072TR83"/>
<protein>
    <submittedName>
        <fullName evidence="1 2">Uncharacterized protein</fullName>
    </submittedName>
</protein>
<reference evidence="1 3" key="2">
    <citation type="journal article" date="2014" name="BMC Genomics">
        <title>An improved genome release (version Mt4.0) for the model legume Medicago truncatula.</title>
        <authorList>
            <person name="Tang H."/>
            <person name="Krishnakumar V."/>
            <person name="Bidwell S."/>
            <person name="Rosen B."/>
            <person name="Chan A."/>
            <person name="Zhou S."/>
            <person name="Gentzbittel L."/>
            <person name="Childs K.L."/>
            <person name="Yandell M."/>
            <person name="Gundlach H."/>
            <person name="Mayer K.F."/>
            <person name="Schwartz D.C."/>
            <person name="Town C.D."/>
        </authorList>
    </citation>
    <scope>GENOME REANNOTATION</scope>
    <source>
        <strain evidence="1">A17</strain>
        <strain evidence="2 3">cv. Jemalong A17</strain>
    </source>
</reference>
<name>A0A072TR83_MEDTR</name>
<dbReference type="HOGENOM" id="CLU_2416705_0_0_1"/>
<organism evidence="1 3">
    <name type="scientific">Medicago truncatula</name>
    <name type="common">Barrel medic</name>
    <name type="synonym">Medicago tribuloides</name>
    <dbReference type="NCBI Taxonomy" id="3880"/>
    <lineage>
        <taxon>Eukaryota</taxon>
        <taxon>Viridiplantae</taxon>
        <taxon>Streptophyta</taxon>
        <taxon>Embryophyta</taxon>
        <taxon>Tracheophyta</taxon>
        <taxon>Spermatophyta</taxon>
        <taxon>Magnoliopsida</taxon>
        <taxon>eudicotyledons</taxon>
        <taxon>Gunneridae</taxon>
        <taxon>Pentapetalae</taxon>
        <taxon>rosids</taxon>
        <taxon>fabids</taxon>
        <taxon>Fabales</taxon>
        <taxon>Fabaceae</taxon>
        <taxon>Papilionoideae</taxon>
        <taxon>50 kb inversion clade</taxon>
        <taxon>NPAAA clade</taxon>
        <taxon>Hologalegina</taxon>
        <taxon>IRL clade</taxon>
        <taxon>Trifolieae</taxon>
        <taxon>Medicago</taxon>
    </lineage>
</organism>
<dbReference type="EnsemblPlants" id="KEH16085">
    <property type="protein sequence ID" value="KEH16085"/>
    <property type="gene ID" value="MTR_0337s0020"/>
</dbReference>
<keyword evidence="3" id="KW-1185">Reference proteome</keyword>
<reference evidence="1 3" key="1">
    <citation type="journal article" date="2011" name="Nature">
        <title>The Medicago genome provides insight into the evolution of rhizobial symbioses.</title>
        <authorList>
            <person name="Young N.D."/>
            <person name="Debelle F."/>
            <person name="Oldroyd G.E."/>
            <person name="Geurts R."/>
            <person name="Cannon S.B."/>
            <person name="Udvardi M.K."/>
            <person name="Benedito V.A."/>
            <person name="Mayer K.F."/>
            <person name="Gouzy J."/>
            <person name="Schoof H."/>
            <person name="Van de Peer Y."/>
            <person name="Proost S."/>
            <person name="Cook D.R."/>
            <person name="Meyers B.C."/>
            <person name="Spannagl M."/>
            <person name="Cheung F."/>
            <person name="De Mita S."/>
            <person name="Krishnakumar V."/>
            <person name="Gundlach H."/>
            <person name="Zhou S."/>
            <person name="Mudge J."/>
            <person name="Bharti A.K."/>
            <person name="Murray J.D."/>
            <person name="Naoumkina M.A."/>
            <person name="Rosen B."/>
            <person name="Silverstein K.A."/>
            <person name="Tang H."/>
            <person name="Rombauts S."/>
            <person name="Zhao P.X."/>
            <person name="Zhou P."/>
            <person name="Barbe V."/>
            <person name="Bardou P."/>
            <person name="Bechner M."/>
            <person name="Bellec A."/>
            <person name="Berger A."/>
            <person name="Berges H."/>
            <person name="Bidwell S."/>
            <person name="Bisseling T."/>
            <person name="Choisne N."/>
            <person name="Couloux A."/>
            <person name="Denny R."/>
            <person name="Deshpande S."/>
            <person name="Dai X."/>
            <person name="Doyle J.J."/>
            <person name="Dudez A.M."/>
            <person name="Farmer A.D."/>
            <person name="Fouteau S."/>
            <person name="Franken C."/>
            <person name="Gibelin C."/>
            <person name="Gish J."/>
            <person name="Goldstein S."/>
            <person name="Gonzalez A.J."/>
            <person name="Green P.J."/>
            <person name="Hallab A."/>
            <person name="Hartog M."/>
            <person name="Hua A."/>
            <person name="Humphray S.J."/>
            <person name="Jeong D.H."/>
            <person name="Jing Y."/>
            <person name="Jocker A."/>
            <person name="Kenton S.M."/>
            <person name="Kim D.J."/>
            <person name="Klee K."/>
            <person name="Lai H."/>
            <person name="Lang C."/>
            <person name="Lin S."/>
            <person name="Macmil S.L."/>
            <person name="Magdelenat G."/>
            <person name="Matthews L."/>
            <person name="McCorrison J."/>
            <person name="Monaghan E.L."/>
            <person name="Mun J.H."/>
            <person name="Najar F.Z."/>
            <person name="Nicholson C."/>
            <person name="Noirot C."/>
            <person name="O'Bleness M."/>
            <person name="Paule C.R."/>
            <person name="Poulain J."/>
            <person name="Prion F."/>
            <person name="Qin B."/>
            <person name="Qu C."/>
            <person name="Retzel E.F."/>
            <person name="Riddle C."/>
            <person name="Sallet E."/>
            <person name="Samain S."/>
            <person name="Samson N."/>
            <person name="Sanders I."/>
            <person name="Saurat O."/>
            <person name="Scarpelli C."/>
            <person name="Schiex T."/>
            <person name="Segurens B."/>
            <person name="Severin A.J."/>
            <person name="Sherrier D.J."/>
            <person name="Shi R."/>
            <person name="Sims S."/>
            <person name="Singer S.R."/>
            <person name="Sinharoy S."/>
            <person name="Sterck L."/>
            <person name="Viollet A."/>
            <person name="Wang B.B."/>
            <person name="Wang K."/>
            <person name="Wang M."/>
            <person name="Wang X."/>
            <person name="Warfsmann J."/>
            <person name="Weissenbach J."/>
            <person name="White D.D."/>
            <person name="White J.D."/>
            <person name="Wiley G.B."/>
            <person name="Wincker P."/>
            <person name="Xing Y."/>
            <person name="Yang L."/>
            <person name="Yao Z."/>
            <person name="Ying F."/>
            <person name="Zhai J."/>
            <person name="Zhou L."/>
            <person name="Zuber A."/>
            <person name="Denarie J."/>
            <person name="Dixon R.A."/>
            <person name="May G.D."/>
            <person name="Schwartz D.C."/>
            <person name="Rogers J."/>
            <person name="Quetier F."/>
            <person name="Town C.D."/>
            <person name="Roe B.A."/>
        </authorList>
    </citation>
    <scope>NUCLEOTIDE SEQUENCE [LARGE SCALE GENOMIC DNA]</scope>
    <source>
        <strain evidence="1">A17</strain>
        <strain evidence="2 3">cv. Jemalong A17</strain>
    </source>
</reference>
<dbReference type="Proteomes" id="UP000002051">
    <property type="component" value="Unassembled WGS sequence"/>
</dbReference>
<reference evidence="2" key="3">
    <citation type="submission" date="2015-06" db="UniProtKB">
        <authorList>
            <consortium name="EnsemblPlants"/>
        </authorList>
    </citation>
    <scope>IDENTIFICATION</scope>
    <source>
        <strain evidence="2">cv. Jemalong A17</strain>
    </source>
</reference>
<sequence>MVSSMEMWEISGCPNGRSVDRGVRLFLTLDYKLKKKYFVNGIQQIRRGSSWNHKQRSLVAHGNRHHYKIIENHSLERTRGGWRSSALKPMML</sequence>
<evidence type="ECO:0000313" key="1">
    <source>
        <dbReference type="EMBL" id="KEH16085.1"/>
    </source>
</evidence>
<evidence type="ECO:0000313" key="2">
    <source>
        <dbReference type="EnsemblPlants" id="KEH16085"/>
    </source>
</evidence>
<evidence type="ECO:0000313" key="3">
    <source>
        <dbReference type="Proteomes" id="UP000002051"/>
    </source>
</evidence>
<accession>A0A072TR83</accession>
<dbReference type="EMBL" id="KL403062">
    <property type="protein sequence ID" value="KEH16085.1"/>
    <property type="molecule type" value="Genomic_DNA"/>
</dbReference>
<proteinExistence type="predicted"/>
<dbReference type="PaxDb" id="3880-AES66270"/>